<dbReference type="AlphaFoldDB" id="A0A8J4YL54"/>
<protein>
    <submittedName>
        <fullName evidence="1">Uncharacterized protein</fullName>
    </submittedName>
</protein>
<name>A0A8J4YL54_CHIOP</name>
<evidence type="ECO:0000313" key="1">
    <source>
        <dbReference type="EMBL" id="KAG0729622.1"/>
    </source>
</evidence>
<reference evidence="1" key="1">
    <citation type="submission" date="2020-07" db="EMBL/GenBank/DDBJ databases">
        <title>The High-quality genome of the commercially important snow crab, Chionoecetes opilio.</title>
        <authorList>
            <person name="Jeong J.-H."/>
            <person name="Ryu S."/>
        </authorList>
    </citation>
    <scope>NUCLEOTIDE SEQUENCE</scope>
    <source>
        <strain evidence="1">MADBK_172401_WGS</strain>
        <tissue evidence="1">Digestive gland</tissue>
    </source>
</reference>
<proteinExistence type="predicted"/>
<keyword evidence="2" id="KW-1185">Reference proteome</keyword>
<sequence length="190" mass="21659">MTFEEDRVFSKCKRQDGHLLQHVCPDLVTREESWKRFGKNKTRREGEIKARLVSWYKTQEYSLARQVEAYRWSLELLNTAGLWPTVGTRRCTSCPVSSRQDSLPHHHEFLLIEDIQTSGSTGHPGPTPGQQRLPGACVTVYSASSTSTVWSGSCYNFWSVEEGAAWPGLGIRVLEEYMGEDYSTRPTTWP</sequence>
<comment type="caution">
    <text evidence="1">The sequence shown here is derived from an EMBL/GenBank/DDBJ whole genome shotgun (WGS) entry which is preliminary data.</text>
</comment>
<evidence type="ECO:0000313" key="2">
    <source>
        <dbReference type="Proteomes" id="UP000770661"/>
    </source>
</evidence>
<gene>
    <name evidence="1" type="ORF">GWK47_003430</name>
</gene>
<accession>A0A8J4YL54</accession>
<dbReference type="Proteomes" id="UP000770661">
    <property type="component" value="Unassembled WGS sequence"/>
</dbReference>
<dbReference type="EMBL" id="JACEEZ010000992">
    <property type="protein sequence ID" value="KAG0729622.1"/>
    <property type="molecule type" value="Genomic_DNA"/>
</dbReference>
<organism evidence="1 2">
    <name type="scientific">Chionoecetes opilio</name>
    <name type="common">Atlantic snow crab</name>
    <name type="synonym">Cancer opilio</name>
    <dbReference type="NCBI Taxonomy" id="41210"/>
    <lineage>
        <taxon>Eukaryota</taxon>
        <taxon>Metazoa</taxon>
        <taxon>Ecdysozoa</taxon>
        <taxon>Arthropoda</taxon>
        <taxon>Crustacea</taxon>
        <taxon>Multicrustacea</taxon>
        <taxon>Malacostraca</taxon>
        <taxon>Eumalacostraca</taxon>
        <taxon>Eucarida</taxon>
        <taxon>Decapoda</taxon>
        <taxon>Pleocyemata</taxon>
        <taxon>Brachyura</taxon>
        <taxon>Eubrachyura</taxon>
        <taxon>Majoidea</taxon>
        <taxon>Majidae</taxon>
        <taxon>Chionoecetes</taxon>
    </lineage>
</organism>